<name>A0A318LH87_9FIRM</name>
<dbReference type="AlphaFoldDB" id="A0A318LH87"/>
<gene>
    <name evidence="1" type="ORF">DES51_102176</name>
</gene>
<organism evidence="1 2">
    <name type="scientific">Dielma fastidiosa</name>
    <dbReference type="NCBI Taxonomy" id="1034346"/>
    <lineage>
        <taxon>Bacteria</taxon>
        <taxon>Bacillati</taxon>
        <taxon>Bacillota</taxon>
        <taxon>Erysipelotrichia</taxon>
        <taxon>Erysipelotrichales</taxon>
        <taxon>Erysipelotrichaceae</taxon>
        <taxon>Dielma</taxon>
    </lineage>
</organism>
<proteinExistence type="predicted"/>
<keyword evidence="2" id="KW-1185">Reference proteome</keyword>
<dbReference type="STRING" id="1034346.GCA_000313565_02388"/>
<evidence type="ECO:0000313" key="2">
    <source>
        <dbReference type="Proteomes" id="UP000247612"/>
    </source>
</evidence>
<protein>
    <submittedName>
        <fullName evidence="1">Uncharacterized protein</fullName>
    </submittedName>
</protein>
<sequence>MKNTKPVNLYKVIFMKKANKIILMLQPKQAL</sequence>
<evidence type="ECO:0000313" key="1">
    <source>
        <dbReference type="EMBL" id="PXX81057.1"/>
    </source>
</evidence>
<dbReference type="EMBL" id="QJKH01000002">
    <property type="protein sequence ID" value="PXX81057.1"/>
    <property type="molecule type" value="Genomic_DNA"/>
</dbReference>
<reference evidence="1 2" key="1">
    <citation type="submission" date="2018-05" db="EMBL/GenBank/DDBJ databases">
        <title>Genomic Encyclopedia of Type Strains, Phase IV (KMG-IV): sequencing the most valuable type-strain genomes for metagenomic binning, comparative biology and taxonomic classification.</title>
        <authorList>
            <person name="Goeker M."/>
        </authorList>
    </citation>
    <scope>NUCLEOTIDE SEQUENCE [LARGE SCALE GENOMIC DNA]</scope>
    <source>
        <strain evidence="1 2">JC118</strain>
    </source>
</reference>
<comment type="caution">
    <text evidence="1">The sequence shown here is derived from an EMBL/GenBank/DDBJ whole genome shotgun (WGS) entry which is preliminary data.</text>
</comment>
<accession>A0A318LH87</accession>
<dbReference type="Proteomes" id="UP000247612">
    <property type="component" value="Unassembled WGS sequence"/>
</dbReference>